<proteinExistence type="predicted"/>
<reference evidence="1" key="1">
    <citation type="journal article" date="2021" name="Proc. Natl. Acad. Sci. U.S.A.">
        <title>Three genomes in the algal genus Volvox reveal the fate of a haploid sex-determining region after a transition to homothallism.</title>
        <authorList>
            <person name="Yamamoto K."/>
            <person name="Hamaji T."/>
            <person name="Kawai-Toyooka H."/>
            <person name="Matsuzaki R."/>
            <person name="Takahashi F."/>
            <person name="Nishimura Y."/>
            <person name="Kawachi M."/>
            <person name="Noguchi H."/>
            <person name="Minakuchi Y."/>
            <person name="Umen J.G."/>
            <person name="Toyoda A."/>
            <person name="Nozaki H."/>
        </authorList>
    </citation>
    <scope>NUCLEOTIDE SEQUENCE</scope>
    <source>
        <strain evidence="1">NIES-3785</strain>
    </source>
</reference>
<name>A0A8J4G943_9CHLO</name>
<comment type="caution">
    <text evidence="1">The sequence shown here is derived from an EMBL/GenBank/DDBJ whole genome shotgun (WGS) entry which is preliminary data.</text>
</comment>
<evidence type="ECO:0000313" key="1">
    <source>
        <dbReference type="EMBL" id="GIM02563.1"/>
    </source>
</evidence>
<dbReference type="Proteomes" id="UP000722791">
    <property type="component" value="Unassembled WGS sequence"/>
</dbReference>
<accession>A0A8J4G943</accession>
<sequence length="138" mass="14576">MFAAIYQFHEYPSCMTEGTGVHLIVRNLENSVVLLLTPPPLASAIHNGSYGRCRSSARAHQALPPHSPHRLLAIVARAEMPRDVTVGAAAASGCCNGGGNSTRENYPAAVSWSSSGHVWRRHPAGSGWLPPPSASGLL</sequence>
<evidence type="ECO:0000313" key="2">
    <source>
        <dbReference type="Proteomes" id="UP000722791"/>
    </source>
</evidence>
<protein>
    <submittedName>
        <fullName evidence="1">Uncharacterized protein</fullName>
    </submittedName>
</protein>
<dbReference type="AlphaFoldDB" id="A0A8J4G943"/>
<dbReference type="EMBL" id="BNCQ01000012">
    <property type="protein sequence ID" value="GIM02563.1"/>
    <property type="molecule type" value="Genomic_DNA"/>
</dbReference>
<gene>
    <name evidence="1" type="ORF">Vretimale_7403</name>
</gene>
<organism evidence="1 2">
    <name type="scientific">Volvox reticuliferus</name>
    <dbReference type="NCBI Taxonomy" id="1737510"/>
    <lineage>
        <taxon>Eukaryota</taxon>
        <taxon>Viridiplantae</taxon>
        <taxon>Chlorophyta</taxon>
        <taxon>core chlorophytes</taxon>
        <taxon>Chlorophyceae</taxon>
        <taxon>CS clade</taxon>
        <taxon>Chlamydomonadales</taxon>
        <taxon>Volvocaceae</taxon>
        <taxon>Volvox</taxon>
    </lineage>
</organism>